<dbReference type="EMBL" id="JACXVP010000006">
    <property type="protein sequence ID" value="KAG5599127.1"/>
    <property type="molecule type" value="Genomic_DNA"/>
</dbReference>
<name>A0A9J5YH23_SOLCO</name>
<evidence type="ECO:0000256" key="1">
    <source>
        <dbReference type="SAM" id="MobiDB-lite"/>
    </source>
</evidence>
<organism evidence="2 3">
    <name type="scientific">Solanum commersonii</name>
    <name type="common">Commerson's wild potato</name>
    <name type="synonym">Commerson's nightshade</name>
    <dbReference type="NCBI Taxonomy" id="4109"/>
    <lineage>
        <taxon>Eukaryota</taxon>
        <taxon>Viridiplantae</taxon>
        <taxon>Streptophyta</taxon>
        <taxon>Embryophyta</taxon>
        <taxon>Tracheophyta</taxon>
        <taxon>Spermatophyta</taxon>
        <taxon>Magnoliopsida</taxon>
        <taxon>eudicotyledons</taxon>
        <taxon>Gunneridae</taxon>
        <taxon>Pentapetalae</taxon>
        <taxon>asterids</taxon>
        <taxon>lamiids</taxon>
        <taxon>Solanales</taxon>
        <taxon>Solanaceae</taxon>
        <taxon>Solanoideae</taxon>
        <taxon>Solaneae</taxon>
        <taxon>Solanum</taxon>
    </lineage>
</organism>
<dbReference type="OrthoDB" id="1326863at2759"/>
<gene>
    <name evidence="2" type="ORF">H5410_030497</name>
</gene>
<dbReference type="AlphaFoldDB" id="A0A9J5YH23"/>
<reference evidence="2 3" key="1">
    <citation type="submission" date="2020-09" db="EMBL/GenBank/DDBJ databases">
        <title>De no assembly of potato wild relative species, Solanum commersonii.</title>
        <authorList>
            <person name="Cho K."/>
        </authorList>
    </citation>
    <scope>NUCLEOTIDE SEQUENCE [LARGE SCALE GENOMIC DNA]</scope>
    <source>
        <strain evidence="2">LZ3.2</strain>
        <tissue evidence="2">Leaf</tissue>
    </source>
</reference>
<accession>A0A9J5YH23</accession>
<sequence length="146" mass="17006">MRHPSSQSRHHHLVAQQQGKVAAHERWSRPPARRSRLIPRPVRFASFPGPPDPLSSTDLSDKFSMKAFTLIFERKGPTHDIIFLHFDNEEENKVFYDELEQGKMEMAIEEAQHLKKLIQDFIASFIKVGDKVGASKFLKLKYNYFQ</sequence>
<dbReference type="Proteomes" id="UP000824120">
    <property type="component" value="Chromosome 6"/>
</dbReference>
<feature type="compositionally biased region" description="Basic residues" evidence="1">
    <location>
        <begin position="1"/>
        <end position="13"/>
    </location>
</feature>
<proteinExistence type="predicted"/>
<evidence type="ECO:0000313" key="2">
    <source>
        <dbReference type="EMBL" id="KAG5599127.1"/>
    </source>
</evidence>
<comment type="caution">
    <text evidence="2">The sequence shown here is derived from an EMBL/GenBank/DDBJ whole genome shotgun (WGS) entry which is preliminary data.</text>
</comment>
<keyword evidence="3" id="KW-1185">Reference proteome</keyword>
<protein>
    <submittedName>
        <fullName evidence="2">Uncharacterized protein</fullName>
    </submittedName>
</protein>
<evidence type="ECO:0000313" key="3">
    <source>
        <dbReference type="Proteomes" id="UP000824120"/>
    </source>
</evidence>
<feature type="region of interest" description="Disordered" evidence="1">
    <location>
        <begin position="1"/>
        <end position="32"/>
    </location>
</feature>